<evidence type="ECO:0000256" key="5">
    <source>
        <dbReference type="ARBA" id="ARBA00023004"/>
    </source>
</evidence>
<dbReference type="SFLD" id="SFLDS00029">
    <property type="entry name" value="Radical_SAM"/>
    <property type="match status" value="1"/>
</dbReference>
<evidence type="ECO:0000256" key="8">
    <source>
        <dbReference type="HAMAP-Rule" id="MF_00917"/>
    </source>
</evidence>
<dbReference type="HAMAP" id="MF_00917">
    <property type="entry name" value="QueE"/>
    <property type="match status" value="1"/>
</dbReference>
<organism evidence="10 11">
    <name type="scientific">Mariprofundus aestuarium</name>
    <dbReference type="NCBI Taxonomy" id="1921086"/>
    <lineage>
        <taxon>Bacteria</taxon>
        <taxon>Pseudomonadati</taxon>
        <taxon>Pseudomonadota</taxon>
        <taxon>Candidatius Mariprofundia</taxon>
        <taxon>Mariprofundales</taxon>
        <taxon>Mariprofundaceae</taxon>
        <taxon>Mariprofundus</taxon>
    </lineage>
</organism>
<dbReference type="GO" id="GO:0016840">
    <property type="term" value="F:carbon-nitrogen lyase activity"/>
    <property type="evidence" value="ECO:0007669"/>
    <property type="project" value="UniProtKB-UniRule"/>
</dbReference>
<evidence type="ECO:0000256" key="2">
    <source>
        <dbReference type="ARBA" id="ARBA00022691"/>
    </source>
</evidence>
<evidence type="ECO:0000256" key="1">
    <source>
        <dbReference type="ARBA" id="ARBA00022485"/>
    </source>
</evidence>
<comment type="cofactor">
    <cofactor evidence="8">
        <name>Mg(2+)</name>
        <dbReference type="ChEBI" id="CHEBI:18420"/>
    </cofactor>
</comment>
<keyword evidence="3 8" id="KW-0479">Metal-binding</keyword>
<dbReference type="GO" id="GO:0051539">
    <property type="term" value="F:4 iron, 4 sulfur cluster binding"/>
    <property type="evidence" value="ECO:0007669"/>
    <property type="project" value="UniProtKB-UniRule"/>
</dbReference>
<feature type="binding site" evidence="8">
    <location>
        <position position="15"/>
    </location>
    <ligand>
        <name>[4Fe-4S] cluster</name>
        <dbReference type="ChEBI" id="CHEBI:49883"/>
        <note>4Fe-4S-S-AdoMet</note>
    </ligand>
</feature>
<feature type="binding site" evidence="8">
    <location>
        <position position="18"/>
    </location>
    <ligand>
        <name>[4Fe-4S] cluster</name>
        <dbReference type="ChEBI" id="CHEBI:49883"/>
        <note>4Fe-4S-S-AdoMet</note>
    </ligand>
</feature>
<comment type="function">
    <text evidence="8">Catalyzes the complex heterocyclic radical-mediated conversion of 6-carboxy-5,6,7,8-tetrahydropterin (CPH4) to 7-carboxy-7-deazaguanine (CDG), a step common to the biosynthetic pathways of all 7-deazapurine-containing compounds.</text>
</comment>
<comment type="pathway">
    <text evidence="8">Purine metabolism; 7-cyano-7-deazaguanine biosynthesis.</text>
</comment>
<dbReference type="OrthoDB" id="5291284at2"/>
<name>A0A2K8KXW4_MARES</name>
<keyword evidence="11" id="KW-1185">Reference proteome</keyword>
<dbReference type="Proteomes" id="UP000231701">
    <property type="component" value="Chromosome"/>
</dbReference>
<evidence type="ECO:0000313" key="10">
    <source>
        <dbReference type="EMBL" id="ATX79805.1"/>
    </source>
</evidence>
<dbReference type="InterPro" id="IPR013785">
    <property type="entry name" value="Aldolase_TIM"/>
</dbReference>
<dbReference type="InterPro" id="IPR007197">
    <property type="entry name" value="rSAM"/>
</dbReference>
<comment type="similarity">
    <text evidence="8">Belongs to the radical SAM superfamily. 7-carboxy-7-deazaguanine synthase family.</text>
</comment>
<sequence length="196" mass="21642">MPCTFIRLAGCPLRCLYCDTTQAIPTDSGAWMDIDQIIDDVQQRGRPLVLVTGGEPLAQRNCIKLLERLLALGVEVQLETSGAYSVAGVPDGVRRIVDIKTPGSGEVERNQLDNLKLLRAGDEIKFVICNRSDYEWSRDFIRSHELGGDDVPPLLSTSWGEVSASDLCAWILEDHLPARMQLQLHKVIWGAEATGV</sequence>
<keyword evidence="2 8" id="KW-0949">S-adenosyl-L-methionine</keyword>
<dbReference type="InterPro" id="IPR058240">
    <property type="entry name" value="rSAM_sf"/>
</dbReference>
<feature type="binding site" evidence="8">
    <location>
        <position position="52"/>
    </location>
    <ligand>
        <name>substrate</name>
    </ligand>
</feature>
<feature type="binding site" evidence="8">
    <location>
        <position position="11"/>
    </location>
    <ligand>
        <name>[4Fe-4S] cluster</name>
        <dbReference type="ChEBI" id="CHEBI:49883"/>
        <note>4Fe-4S-S-AdoMet</note>
    </ligand>
</feature>
<dbReference type="GO" id="GO:0000287">
    <property type="term" value="F:magnesium ion binding"/>
    <property type="evidence" value="ECO:0007669"/>
    <property type="project" value="UniProtKB-UniRule"/>
</dbReference>
<feature type="binding site" evidence="8">
    <location>
        <position position="20"/>
    </location>
    <ligand>
        <name>Mg(2+)</name>
        <dbReference type="ChEBI" id="CHEBI:18420"/>
    </ligand>
</feature>
<dbReference type="CDD" id="cd01335">
    <property type="entry name" value="Radical_SAM"/>
    <property type="match status" value="1"/>
</dbReference>
<dbReference type="Pfam" id="PF04055">
    <property type="entry name" value="Radical_SAM"/>
    <property type="match status" value="1"/>
</dbReference>
<evidence type="ECO:0000256" key="3">
    <source>
        <dbReference type="ARBA" id="ARBA00022723"/>
    </source>
</evidence>
<comment type="catalytic activity">
    <reaction evidence="8">
        <text>6-carboxy-5,6,7,8-tetrahydropterin + H(+) = 7-carboxy-7-carbaguanine + NH4(+)</text>
        <dbReference type="Rhea" id="RHEA:27974"/>
        <dbReference type="ChEBI" id="CHEBI:15378"/>
        <dbReference type="ChEBI" id="CHEBI:28938"/>
        <dbReference type="ChEBI" id="CHEBI:61032"/>
        <dbReference type="ChEBI" id="CHEBI:61036"/>
        <dbReference type="EC" id="4.3.99.3"/>
    </reaction>
</comment>
<keyword evidence="1 8" id="KW-0004">4Fe-4S</keyword>
<dbReference type="UniPathway" id="UPA00391"/>
<gene>
    <name evidence="8" type="primary">queE</name>
    <name evidence="10" type="ORF">Ga0123461_1391</name>
</gene>
<dbReference type="Gene3D" id="3.20.20.70">
    <property type="entry name" value="Aldolase class I"/>
    <property type="match status" value="1"/>
</dbReference>
<evidence type="ECO:0000256" key="6">
    <source>
        <dbReference type="ARBA" id="ARBA00023014"/>
    </source>
</evidence>
<keyword evidence="7 8" id="KW-0456">Lyase</keyword>
<dbReference type="GO" id="GO:0008616">
    <property type="term" value="P:tRNA queuosine(34) biosynthetic process"/>
    <property type="evidence" value="ECO:0007669"/>
    <property type="project" value="UniProtKB-UniRule"/>
</dbReference>
<dbReference type="RefSeq" id="WP_100277653.1">
    <property type="nucleotide sequence ID" value="NZ_CP018799.1"/>
</dbReference>
<dbReference type="InterPro" id="IPR024924">
    <property type="entry name" value="7-CO-7-deazaguanine_synth-like"/>
</dbReference>
<dbReference type="GO" id="GO:1904047">
    <property type="term" value="F:S-adenosyl-L-methionine binding"/>
    <property type="evidence" value="ECO:0007669"/>
    <property type="project" value="UniProtKB-UniRule"/>
</dbReference>
<comment type="caution">
    <text evidence="8">Lacks conserved residue(s) required for the propagation of feature annotation.</text>
</comment>
<dbReference type="PIRSF" id="PIRSF000370">
    <property type="entry name" value="QueE"/>
    <property type="match status" value="1"/>
</dbReference>
<dbReference type="EC" id="4.3.99.3" evidence="8"/>
<comment type="cofactor">
    <cofactor evidence="8">
        <name>S-adenosyl-L-methionine</name>
        <dbReference type="ChEBI" id="CHEBI:59789"/>
    </cofactor>
    <text evidence="8">Binds 1 S-adenosyl-L-methionine per subunit.</text>
</comment>
<dbReference type="PANTHER" id="PTHR42836:SF1">
    <property type="entry name" value="7-CARBOXY-7-DEAZAGUANINE SYNTHASE"/>
    <property type="match status" value="1"/>
</dbReference>
<comment type="cofactor">
    <cofactor evidence="8">
        <name>[4Fe-4S] cluster</name>
        <dbReference type="ChEBI" id="CHEBI:49883"/>
    </cofactor>
    <text evidence="8">Binds 1 [4Fe-4S] cluster. The cluster is coordinated with 3 cysteines and an exchangeable S-adenosyl-L-methionine.</text>
</comment>
<evidence type="ECO:0000313" key="11">
    <source>
        <dbReference type="Proteomes" id="UP000231701"/>
    </source>
</evidence>
<reference evidence="10 11" key="1">
    <citation type="submission" date="2016-12" db="EMBL/GenBank/DDBJ databases">
        <title>Isolation and genomic insights into novel planktonic Zetaproteobacteria from stratified waters of the Chesapeake Bay.</title>
        <authorList>
            <person name="McAllister S.M."/>
            <person name="Kato S."/>
            <person name="Chan C.S."/>
            <person name="Chiu B.K."/>
            <person name="Field E.K."/>
        </authorList>
    </citation>
    <scope>NUCLEOTIDE SEQUENCE [LARGE SCALE GENOMIC DNA]</scope>
    <source>
        <strain evidence="10 11">CP-5</strain>
    </source>
</reference>
<evidence type="ECO:0000256" key="7">
    <source>
        <dbReference type="ARBA" id="ARBA00023239"/>
    </source>
</evidence>
<feature type="binding site" evidence="8">
    <location>
        <begin position="17"/>
        <end position="19"/>
    </location>
    <ligand>
        <name>S-adenosyl-L-methionine</name>
        <dbReference type="ChEBI" id="CHEBI:59789"/>
    </ligand>
</feature>
<keyword evidence="8" id="KW-0671">Queuosine biosynthesis</keyword>
<feature type="binding site" evidence="8">
    <location>
        <position position="54"/>
    </location>
    <ligand>
        <name>S-adenosyl-L-methionine</name>
        <dbReference type="ChEBI" id="CHEBI:59789"/>
    </ligand>
</feature>
<feature type="binding site" evidence="8">
    <location>
        <position position="7"/>
    </location>
    <ligand>
        <name>substrate</name>
    </ligand>
</feature>
<feature type="domain" description="Radical SAM core" evidence="9">
    <location>
        <begin position="1"/>
        <end position="191"/>
    </location>
</feature>
<keyword evidence="6 8" id="KW-0411">Iron-sulfur</keyword>
<keyword evidence="4 8" id="KW-0460">Magnesium</keyword>
<evidence type="ECO:0000256" key="4">
    <source>
        <dbReference type="ARBA" id="ARBA00022842"/>
    </source>
</evidence>
<comment type="subunit">
    <text evidence="8">Homodimer.</text>
</comment>
<dbReference type="KEGG" id="maes:Ga0123461_1391"/>
<accession>A0A2K8KXW4</accession>
<dbReference type="AlphaFoldDB" id="A0A2K8KXW4"/>
<dbReference type="PANTHER" id="PTHR42836">
    <property type="entry name" value="7-CARBOXY-7-DEAZAGUANINE SYNTHASE"/>
    <property type="match status" value="1"/>
</dbReference>
<keyword evidence="5 8" id="KW-0408">Iron</keyword>
<dbReference type="SUPFAM" id="SSF102114">
    <property type="entry name" value="Radical SAM enzymes"/>
    <property type="match status" value="1"/>
</dbReference>
<proteinExistence type="inferred from homology"/>
<dbReference type="EMBL" id="CP018799">
    <property type="protein sequence ID" value="ATX79805.1"/>
    <property type="molecule type" value="Genomic_DNA"/>
</dbReference>
<dbReference type="PROSITE" id="PS51918">
    <property type="entry name" value="RADICAL_SAM"/>
    <property type="match status" value="1"/>
</dbReference>
<protein>
    <recommendedName>
        <fullName evidence="8">7-carboxy-7-deazaguanine synthase</fullName>
        <shortName evidence="8">CDG synthase</shortName>
        <ecNumber evidence="8">4.3.99.3</ecNumber>
    </recommendedName>
    <alternativeName>
        <fullName evidence="8">Queuosine biosynthesis protein QueE</fullName>
    </alternativeName>
</protein>
<evidence type="ECO:0000259" key="9">
    <source>
        <dbReference type="PROSITE" id="PS51918"/>
    </source>
</evidence>